<dbReference type="PROSITE" id="PS51450">
    <property type="entry name" value="LRR"/>
    <property type="match status" value="1"/>
</dbReference>
<dbReference type="AlphaFoldDB" id="A0A9D9EIU7"/>
<feature type="chain" id="PRO_5039162884" evidence="3">
    <location>
        <begin position="21"/>
        <end position="908"/>
    </location>
</feature>
<comment type="caution">
    <text evidence="5">The sequence shown here is derived from an EMBL/GenBank/DDBJ whole genome shotgun (WGS) entry which is preliminary data.</text>
</comment>
<dbReference type="InterPro" id="IPR027899">
    <property type="entry name" value="DUF4458"/>
</dbReference>
<protein>
    <submittedName>
        <fullName evidence="5">DUF4458 domain-containing protein</fullName>
    </submittedName>
</protein>
<evidence type="ECO:0000313" key="5">
    <source>
        <dbReference type="EMBL" id="MBO8448399.1"/>
    </source>
</evidence>
<keyword evidence="2" id="KW-0677">Repeat</keyword>
<reference evidence="5" key="2">
    <citation type="journal article" date="2021" name="PeerJ">
        <title>Extensive microbial diversity within the chicken gut microbiome revealed by metagenomics and culture.</title>
        <authorList>
            <person name="Gilroy R."/>
            <person name="Ravi A."/>
            <person name="Getino M."/>
            <person name="Pursley I."/>
            <person name="Horton D.L."/>
            <person name="Alikhan N.F."/>
            <person name="Baker D."/>
            <person name="Gharbi K."/>
            <person name="Hall N."/>
            <person name="Watson M."/>
            <person name="Adriaenssens E.M."/>
            <person name="Foster-Nyarko E."/>
            <person name="Jarju S."/>
            <person name="Secka A."/>
            <person name="Antonio M."/>
            <person name="Oren A."/>
            <person name="Chaudhuri R.R."/>
            <person name="La Ragione R."/>
            <person name="Hildebrand F."/>
            <person name="Pallen M.J."/>
        </authorList>
    </citation>
    <scope>NUCLEOTIDE SEQUENCE</scope>
    <source>
        <strain evidence="5">20514</strain>
    </source>
</reference>
<dbReference type="GO" id="GO:0005737">
    <property type="term" value="C:cytoplasm"/>
    <property type="evidence" value="ECO:0007669"/>
    <property type="project" value="TreeGrafter"/>
</dbReference>
<dbReference type="InterPro" id="IPR032675">
    <property type="entry name" value="LRR_dom_sf"/>
</dbReference>
<dbReference type="InterPro" id="IPR001611">
    <property type="entry name" value="Leu-rich_rpt"/>
</dbReference>
<dbReference type="EMBL" id="JADIMQ010000053">
    <property type="protein sequence ID" value="MBO8448399.1"/>
    <property type="molecule type" value="Genomic_DNA"/>
</dbReference>
<dbReference type="Pfam" id="PF00560">
    <property type="entry name" value="LRR_1"/>
    <property type="match status" value="1"/>
</dbReference>
<sequence length="908" mass="100868">MRLFRTSVLTAVACTCAAFFQGCSVDELEDNRDMDYGYVQFKLYKAASYNPATKAVTDELENLYDAGKIEVRMESAEGQEITQTLTLSAGDRDLAEYGMRSSKLRLLAGSYRIINFVLYDGVDKELYRGGTPANAGFSITPGGLTVHDLTADAKAKGFVRFRITKDLSAFDVPLTKAPERTYTFTEISSVTIQARATDGSFDAVTFEDLPVEHSEHFASEDVDGNPVESNKDFGYVTSSAICDTLLRAEGGPYEVMYLEAYDSNDKLLERCTYDADSRPVFTVSDNEETTAEVPVSLYEEDEYIQDYYALYAIWKALDGENWSYTGQSYAAGCNWNFNKDPDLWGDQPGVVLHANGRVANIDLAGFGIKGILPKEIGNLTELVQLHLGSHNEQKQYWETDPVQGTPVGASKEEKDRLRMERHRAYMKALHPAVQTSAPVALALREHNIAIDAISSYQDYTNDEISAFAASGTAPRKASDITTFDMNAGKMTNGLEGIDPAIGNLKKLEILFIANSPIKASGIPETIGDLSACTDLEIYNCTNLGELPKGIERMPSLIQVNLSNNNLGKGDDSDQNAAYKALQTLATGASRNQIQMIYFLNNNLRTIPDGIASMQKIGLLDFSNNNLHGTIKAFGPDFSPIEIYFDNNNIEAFENTPGFWRVDDMDVFSANYNKLTEFPNVFTADTDYSLSSISLAYNQISSFPADFRGLRTETLTLSANKMKSFPKELFGTDGVNTLASYVLMTANGMREFPKDCFKSKYSTSLMSLDLSYNNLSELPEDFNAETFPYLYGVELSYNNFTYIPVGPLNSSSLTVLGMRGQRDDNGERCLKDWYQGIGDHTGLRGLYLGSNDLRVINDNISYLIFYLDISDNPNITFDASDICYYWQAGAYNLYYDKTQNILNCDAMLE</sequence>
<evidence type="ECO:0000259" key="4">
    <source>
        <dbReference type="Pfam" id="PF14660"/>
    </source>
</evidence>
<dbReference type="PANTHER" id="PTHR48051:SF1">
    <property type="entry name" value="RAS SUPPRESSOR PROTEIN 1"/>
    <property type="match status" value="1"/>
</dbReference>
<feature type="domain" description="DUF4458" evidence="4">
    <location>
        <begin position="37"/>
        <end position="129"/>
    </location>
</feature>
<keyword evidence="3" id="KW-0732">Signal</keyword>
<name>A0A9D9EIU7_9BACT</name>
<proteinExistence type="predicted"/>
<dbReference type="InterPro" id="IPR038711">
    <property type="entry name" value="LRR_N_sf"/>
</dbReference>
<dbReference type="SUPFAM" id="SSF52058">
    <property type="entry name" value="L domain-like"/>
    <property type="match status" value="1"/>
</dbReference>
<dbReference type="Proteomes" id="UP000810252">
    <property type="component" value="Unassembled WGS sequence"/>
</dbReference>
<keyword evidence="1" id="KW-0433">Leucine-rich repeat</keyword>
<dbReference type="PROSITE" id="PS51257">
    <property type="entry name" value="PROKAR_LIPOPROTEIN"/>
    <property type="match status" value="1"/>
</dbReference>
<dbReference type="Gene3D" id="3.80.10.10">
    <property type="entry name" value="Ribonuclease Inhibitor"/>
    <property type="match status" value="1"/>
</dbReference>
<dbReference type="PANTHER" id="PTHR48051">
    <property type="match status" value="1"/>
</dbReference>
<evidence type="ECO:0000256" key="2">
    <source>
        <dbReference type="ARBA" id="ARBA00022737"/>
    </source>
</evidence>
<organism evidence="5 6">
    <name type="scientific">Candidatus Cryptobacteroides merdigallinarum</name>
    <dbReference type="NCBI Taxonomy" id="2840770"/>
    <lineage>
        <taxon>Bacteria</taxon>
        <taxon>Pseudomonadati</taxon>
        <taxon>Bacteroidota</taxon>
        <taxon>Bacteroidia</taxon>
        <taxon>Bacteroidales</taxon>
        <taxon>Candidatus Cryptobacteroides</taxon>
    </lineage>
</organism>
<dbReference type="Pfam" id="PF18805">
    <property type="entry name" value="LRR_10"/>
    <property type="match status" value="1"/>
</dbReference>
<evidence type="ECO:0000256" key="3">
    <source>
        <dbReference type="SAM" id="SignalP"/>
    </source>
</evidence>
<accession>A0A9D9EIU7</accession>
<evidence type="ECO:0000256" key="1">
    <source>
        <dbReference type="ARBA" id="ARBA00022614"/>
    </source>
</evidence>
<feature type="signal peptide" evidence="3">
    <location>
        <begin position="1"/>
        <end position="20"/>
    </location>
</feature>
<gene>
    <name evidence="5" type="ORF">IAC29_03905</name>
</gene>
<evidence type="ECO:0000313" key="6">
    <source>
        <dbReference type="Proteomes" id="UP000810252"/>
    </source>
</evidence>
<reference evidence="5" key="1">
    <citation type="submission" date="2020-10" db="EMBL/GenBank/DDBJ databases">
        <authorList>
            <person name="Gilroy R."/>
        </authorList>
    </citation>
    <scope>NUCLEOTIDE SEQUENCE</scope>
    <source>
        <strain evidence="5">20514</strain>
    </source>
</reference>
<dbReference type="InterPro" id="IPR041403">
    <property type="entry name" value="DUF4458_prot_LRR"/>
</dbReference>
<dbReference type="InterPro" id="IPR050216">
    <property type="entry name" value="LRR_domain-containing"/>
</dbReference>
<dbReference type="Pfam" id="PF14660">
    <property type="entry name" value="DUF4458"/>
    <property type="match status" value="1"/>
</dbReference>
<dbReference type="Gene3D" id="2.60.40.3540">
    <property type="entry name" value="Domain of unknown function DUF4458"/>
    <property type="match status" value="2"/>
</dbReference>